<feature type="domain" description="HTH tetR-type" evidence="5">
    <location>
        <begin position="11"/>
        <end position="71"/>
    </location>
</feature>
<dbReference type="AlphaFoldDB" id="A0A3A4KD22"/>
<gene>
    <name evidence="6" type="ORF">D5S18_18985</name>
</gene>
<feature type="DNA-binding region" description="H-T-H motif" evidence="4">
    <location>
        <begin position="34"/>
        <end position="53"/>
    </location>
</feature>
<dbReference type="PANTHER" id="PTHR30055:SF148">
    <property type="entry name" value="TETR-FAMILY TRANSCRIPTIONAL REGULATOR"/>
    <property type="match status" value="1"/>
</dbReference>
<evidence type="ECO:0000256" key="3">
    <source>
        <dbReference type="ARBA" id="ARBA00023163"/>
    </source>
</evidence>
<dbReference type="SUPFAM" id="SSF48498">
    <property type="entry name" value="Tetracyclin repressor-like, C-terminal domain"/>
    <property type="match status" value="1"/>
</dbReference>
<keyword evidence="7" id="KW-1185">Reference proteome</keyword>
<comment type="caution">
    <text evidence="6">The sequence shown here is derived from an EMBL/GenBank/DDBJ whole genome shotgun (WGS) entry which is preliminary data.</text>
</comment>
<dbReference type="InterPro" id="IPR050109">
    <property type="entry name" value="HTH-type_TetR-like_transc_reg"/>
</dbReference>
<evidence type="ECO:0000256" key="2">
    <source>
        <dbReference type="ARBA" id="ARBA00023125"/>
    </source>
</evidence>
<dbReference type="InterPro" id="IPR036271">
    <property type="entry name" value="Tet_transcr_reg_TetR-rel_C_sf"/>
</dbReference>
<dbReference type="EMBL" id="QZFU01000023">
    <property type="protein sequence ID" value="RJO73335.1"/>
    <property type="molecule type" value="Genomic_DNA"/>
</dbReference>
<dbReference type="OrthoDB" id="9796019at2"/>
<keyword evidence="1" id="KW-0805">Transcription regulation</keyword>
<keyword evidence="3" id="KW-0804">Transcription</keyword>
<dbReference type="Proteomes" id="UP000266677">
    <property type="component" value="Unassembled WGS sequence"/>
</dbReference>
<dbReference type="InterPro" id="IPR001647">
    <property type="entry name" value="HTH_TetR"/>
</dbReference>
<dbReference type="PROSITE" id="PS50977">
    <property type="entry name" value="HTH_TETR_2"/>
    <property type="match status" value="1"/>
</dbReference>
<dbReference type="Gene3D" id="1.10.357.10">
    <property type="entry name" value="Tetracycline Repressor, domain 2"/>
    <property type="match status" value="1"/>
</dbReference>
<dbReference type="Pfam" id="PF16859">
    <property type="entry name" value="TetR_C_11"/>
    <property type="match status" value="1"/>
</dbReference>
<dbReference type="RefSeq" id="WP_120042411.1">
    <property type="nucleotide sequence ID" value="NZ_QZFU01000023.1"/>
</dbReference>
<protein>
    <submittedName>
        <fullName evidence="6">TetR/AcrR family transcriptional regulator</fullName>
    </submittedName>
</protein>
<dbReference type="Pfam" id="PF00440">
    <property type="entry name" value="TetR_N"/>
    <property type="match status" value="1"/>
</dbReference>
<dbReference type="PANTHER" id="PTHR30055">
    <property type="entry name" value="HTH-TYPE TRANSCRIPTIONAL REGULATOR RUTR"/>
    <property type="match status" value="1"/>
</dbReference>
<reference evidence="6 7" key="1">
    <citation type="submission" date="2018-09" db="EMBL/GenBank/DDBJ databases">
        <title>YIM PH21274 draft genome.</title>
        <authorList>
            <person name="Miao C."/>
        </authorList>
    </citation>
    <scope>NUCLEOTIDE SEQUENCE [LARGE SCALE GENOMIC DNA]</scope>
    <source>
        <strain evidence="6 7">YIM PH 21724</strain>
    </source>
</reference>
<evidence type="ECO:0000259" key="5">
    <source>
        <dbReference type="PROSITE" id="PS50977"/>
    </source>
</evidence>
<dbReference type="InterPro" id="IPR011075">
    <property type="entry name" value="TetR_C"/>
</dbReference>
<evidence type="ECO:0000313" key="7">
    <source>
        <dbReference type="Proteomes" id="UP000266677"/>
    </source>
</evidence>
<sequence length="205" mass="21590">MSPSAPLGRGPKVRSAVLAATVDELSERGYAAFTIENVAQRTGVHKTTVYRRWPDRDTLIAEALADSVAAKIPIPDTGSIEEDLRALARSLVAWATGAAGRAVLAVLVSTAAGLPAPPNSARHVFRDRIRQTLPVVTRAVARGELPEGTDPAETIKALVAPIYFRVLITGEPVDDGTADTAAALALAGARARLFTRNVSGRPESH</sequence>
<keyword evidence="2 4" id="KW-0238">DNA-binding</keyword>
<evidence type="ECO:0000256" key="1">
    <source>
        <dbReference type="ARBA" id="ARBA00023015"/>
    </source>
</evidence>
<dbReference type="PRINTS" id="PR00455">
    <property type="entry name" value="HTHTETR"/>
</dbReference>
<dbReference type="Gene3D" id="1.10.10.60">
    <property type="entry name" value="Homeodomain-like"/>
    <property type="match status" value="1"/>
</dbReference>
<organism evidence="6 7">
    <name type="scientific">Nocardia panacis</name>
    <dbReference type="NCBI Taxonomy" id="2340916"/>
    <lineage>
        <taxon>Bacteria</taxon>
        <taxon>Bacillati</taxon>
        <taxon>Actinomycetota</taxon>
        <taxon>Actinomycetes</taxon>
        <taxon>Mycobacteriales</taxon>
        <taxon>Nocardiaceae</taxon>
        <taxon>Nocardia</taxon>
    </lineage>
</organism>
<proteinExistence type="predicted"/>
<evidence type="ECO:0000256" key="4">
    <source>
        <dbReference type="PROSITE-ProRule" id="PRU00335"/>
    </source>
</evidence>
<dbReference type="GO" id="GO:0003700">
    <property type="term" value="F:DNA-binding transcription factor activity"/>
    <property type="evidence" value="ECO:0007669"/>
    <property type="project" value="TreeGrafter"/>
</dbReference>
<name>A0A3A4KD22_9NOCA</name>
<dbReference type="SUPFAM" id="SSF46689">
    <property type="entry name" value="Homeodomain-like"/>
    <property type="match status" value="1"/>
</dbReference>
<evidence type="ECO:0000313" key="6">
    <source>
        <dbReference type="EMBL" id="RJO73335.1"/>
    </source>
</evidence>
<accession>A0A3A4KD22</accession>
<dbReference type="GO" id="GO:0000976">
    <property type="term" value="F:transcription cis-regulatory region binding"/>
    <property type="evidence" value="ECO:0007669"/>
    <property type="project" value="TreeGrafter"/>
</dbReference>
<dbReference type="InterPro" id="IPR009057">
    <property type="entry name" value="Homeodomain-like_sf"/>
</dbReference>